<dbReference type="Proteomes" id="UP000675121">
    <property type="component" value="Unassembled WGS sequence"/>
</dbReference>
<dbReference type="SUPFAM" id="SSF53756">
    <property type="entry name" value="UDP-Glycosyltransferase/glycogen phosphorylase"/>
    <property type="match status" value="1"/>
</dbReference>
<dbReference type="Gene3D" id="3.40.50.2000">
    <property type="entry name" value="Glycogen Phosphorylase B"/>
    <property type="match status" value="1"/>
</dbReference>
<evidence type="ECO:0000313" key="2">
    <source>
        <dbReference type="Proteomes" id="UP000675121"/>
    </source>
</evidence>
<protein>
    <submittedName>
        <fullName evidence="1">Uncharacterized protein</fullName>
    </submittedName>
</protein>
<dbReference type="RefSeq" id="WP_236077266.1">
    <property type="nucleotide sequence ID" value="NZ_CAJNBD010000009.1"/>
</dbReference>
<dbReference type="EMBL" id="CAJNAS010000012">
    <property type="protein sequence ID" value="CAE6917828.1"/>
    <property type="molecule type" value="Genomic_DNA"/>
</dbReference>
<dbReference type="AlphaFoldDB" id="A0A9N8MX23"/>
<evidence type="ECO:0000313" key="1">
    <source>
        <dbReference type="EMBL" id="CAE6917828.1"/>
    </source>
</evidence>
<sequence>MWLAGLFGRLAPWKGQHIAFEAMARPPDAHLVLVGAPPFGEDAYGQRLHEQAEFSVDQYVLRMMPAIGQAAR</sequence>
<reference evidence="1" key="1">
    <citation type="submission" date="2021-02" db="EMBL/GenBank/DDBJ databases">
        <authorList>
            <person name="Vanwijnsberghe S."/>
        </authorList>
    </citation>
    <scope>NUCLEOTIDE SEQUENCE</scope>
    <source>
        <strain evidence="1">R-70211</strain>
    </source>
</reference>
<name>A0A9N8MX23_9BURK</name>
<comment type="caution">
    <text evidence="1">The sequence shown here is derived from an EMBL/GenBank/DDBJ whole genome shotgun (WGS) entry which is preliminary data.</text>
</comment>
<keyword evidence="2" id="KW-1185">Reference proteome</keyword>
<organism evidence="1 2">
    <name type="scientific">Paraburkholderia domus</name>
    <dbReference type="NCBI Taxonomy" id="2793075"/>
    <lineage>
        <taxon>Bacteria</taxon>
        <taxon>Pseudomonadati</taxon>
        <taxon>Pseudomonadota</taxon>
        <taxon>Betaproteobacteria</taxon>
        <taxon>Burkholderiales</taxon>
        <taxon>Burkholderiaceae</taxon>
        <taxon>Paraburkholderia</taxon>
    </lineage>
</organism>
<proteinExistence type="predicted"/>
<gene>
    <name evidence="1" type="ORF">R70211_04317</name>
</gene>
<accession>A0A9N8MX23</accession>